<proteinExistence type="predicted"/>
<dbReference type="AlphaFoldDB" id="A0A821XBC0"/>
<sequence length="117" mass="13212">MESFDEFVARLVKRMFDQADGSQSLNIFTRSSPRAPMIPVQEPGTAASTALFFGFTRRENQDKLFVVDQVKGKRLRGSLTRFDQVRVLSGLPLTAALREETDISSRHSDTTFNEVKL</sequence>
<evidence type="ECO:0000313" key="2">
    <source>
        <dbReference type="Proteomes" id="UP000663880"/>
    </source>
</evidence>
<protein>
    <submittedName>
        <fullName evidence="1">Uncharacterized protein</fullName>
    </submittedName>
</protein>
<organism evidence="1 2">
    <name type="scientific">Pieris macdunnoughi</name>
    <dbReference type="NCBI Taxonomy" id="345717"/>
    <lineage>
        <taxon>Eukaryota</taxon>
        <taxon>Metazoa</taxon>
        <taxon>Ecdysozoa</taxon>
        <taxon>Arthropoda</taxon>
        <taxon>Hexapoda</taxon>
        <taxon>Insecta</taxon>
        <taxon>Pterygota</taxon>
        <taxon>Neoptera</taxon>
        <taxon>Endopterygota</taxon>
        <taxon>Lepidoptera</taxon>
        <taxon>Glossata</taxon>
        <taxon>Ditrysia</taxon>
        <taxon>Papilionoidea</taxon>
        <taxon>Pieridae</taxon>
        <taxon>Pierinae</taxon>
        <taxon>Pieris</taxon>
    </lineage>
</organism>
<reference evidence="1" key="1">
    <citation type="submission" date="2021-02" db="EMBL/GenBank/DDBJ databases">
        <authorList>
            <person name="Steward A R."/>
        </authorList>
    </citation>
    <scope>NUCLEOTIDE SEQUENCE</scope>
</reference>
<name>A0A821XBC0_9NEOP</name>
<comment type="caution">
    <text evidence="1">The sequence shown here is derived from an EMBL/GenBank/DDBJ whole genome shotgun (WGS) entry which is preliminary data.</text>
</comment>
<keyword evidence="2" id="KW-1185">Reference proteome</keyword>
<dbReference type="EMBL" id="CAJOBZ010000066">
    <property type="protein sequence ID" value="CAF4940363.1"/>
    <property type="molecule type" value="Genomic_DNA"/>
</dbReference>
<evidence type="ECO:0000313" key="1">
    <source>
        <dbReference type="EMBL" id="CAF4940363.1"/>
    </source>
</evidence>
<accession>A0A821XBC0</accession>
<dbReference type="Proteomes" id="UP000663880">
    <property type="component" value="Unassembled WGS sequence"/>
</dbReference>
<gene>
    <name evidence="1" type="ORF">PMACD_LOCUS14671</name>
</gene>